<feature type="domain" description="Pyridoxamine kinase/Phosphomethylpyrimidine kinase" evidence="6">
    <location>
        <begin position="73"/>
        <end position="259"/>
    </location>
</feature>
<dbReference type="Pfam" id="PF08543">
    <property type="entry name" value="Phos_pyr_kin"/>
    <property type="match status" value="1"/>
</dbReference>
<keyword evidence="3" id="KW-0547">Nucleotide-binding</keyword>
<dbReference type="PANTHER" id="PTHR10534:SF2">
    <property type="entry name" value="PYRIDOXAL KINASE"/>
    <property type="match status" value="1"/>
</dbReference>
<dbReference type="InterPro" id="IPR004625">
    <property type="entry name" value="PyrdxlKinase"/>
</dbReference>
<dbReference type="CDD" id="cd01173">
    <property type="entry name" value="pyridoxal_pyridoxamine_kinase"/>
    <property type="match status" value="1"/>
</dbReference>
<dbReference type="InterPro" id="IPR013749">
    <property type="entry name" value="PM/HMP-P_kinase-1"/>
</dbReference>
<gene>
    <name evidence="7" type="ORF">CAL30_06520</name>
</gene>
<dbReference type="EC" id="2.7.1.35" evidence="1"/>
<dbReference type="NCBIfam" id="NF005491">
    <property type="entry name" value="PRK07105.1"/>
    <property type="match status" value="1"/>
</dbReference>
<evidence type="ECO:0000256" key="5">
    <source>
        <dbReference type="ARBA" id="ARBA00022840"/>
    </source>
</evidence>
<dbReference type="Gene3D" id="3.40.1190.20">
    <property type="match status" value="1"/>
</dbReference>
<organism evidence="7 8">
    <name type="scientific">Megasphaera hutchinsoni</name>
    <dbReference type="NCBI Taxonomy" id="1588748"/>
    <lineage>
        <taxon>Bacteria</taxon>
        <taxon>Bacillati</taxon>
        <taxon>Bacillota</taxon>
        <taxon>Negativicutes</taxon>
        <taxon>Veillonellales</taxon>
        <taxon>Veillonellaceae</taxon>
        <taxon>Megasphaera</taxon>
    </lineage>
</organism>
<protein>
    <recommendedName>
        <fullName evidence="1">pyridoxal kinase</fullName>
        <ecNumber evidence="1">2.7.1.35</ecNumber>
    </recommendedName>
</protein>
<dbReference type="EMBL" id="NFMF01000010">
    <property type="protein sequence ID" value="PNH21075.1"/>
    <property type="molecule type" value="Genomic_DNA"/>
</dbReference>
<evidence type="ECO:0000256" key="4">
    <source>
        <dbReference type="ARBA" id="ARBA00022777"/>
    </source>
</evidence>
<name>A0A2J8B8H7_9FIRM</name>
<evidence type="ECO:0000256" key="1">
    <source>
        <dbReference type="ARBA" id="ARBA00012104"/>
    </source>
</evidence>
<evidence type="ECO:0000256" key="3">
    <source>
        <dbReference type="ARBA" id="ARBA00022741"/>
    </source>
</evidence>
<sequence length="279" mass="31317">MSTKRVLAIHDLCSFGRCSLTAAIPIISAMGFQVCPLPTALFSNNLTYPSFISTDCTKTMPQFINKWEELNYTYSAIYSGFLGDISQINLVEHAIDRLGANTEWIIVDPAMGDNGKLYPIFTPEIVPAMRKLIQKATLITPNYTEATLLSDIPYKQTEIPTSKKIKEICQKLSSLGPKKVIITSIPDTEKHIKIVCYDHDTMLYDEYTVKRIPFSTCGTGDIFTSIITGSLLSGMNLFTAIKTAADFLSEVITYTYEAKTDYREGIQLEPHLHKLWNMK</sequence>
<dbReference type="GO" id="GO:0005829">
    <property type="term" value="C:cytosol"/>
    <property type="evidence" value="ECO:0007669"/>
    <property type="project" value="TreeGrafter"/>
</dbReference>
<evidence type="ECO:0000313" key="8">
    <source>
        <dbReference type="Proteomes" id="UP000242958"/>
    </source>
</evidence>
<dbReference type="AlphaFoldDB" id="A0A2J8B8H7"/>
<dbReference type="GO" id="GO:0005524">
    <property type="term" value="F:ATP binding"/>
    <property type="evidence" value="ECO:0007669"/>
    <property type="project" value="UniProtKB-KW"/>
</dbReference>
<dbReference type="PANTHER" id="PTHR10534">
    <property type="entry name" value="PYRIDOXAL KINASE"/>
    <property type="match status" value="1"/>
</dbReference>
<comment type="caution">
    <text evidence="7">The sequence shown here is derived from an EMBL/GenBank/DDBJ whole genome shotgun (WGS) entry which is preliminary data.</text>
</comment>
<evidence type="ECO:0000313" key="7">
    <source>
        <dbReference type="EMBL" id="PNH21075.1"/>
    </source>
</evidence>
<accession>A0A2J8B8H7</accession>
<reference evidence="7 8" key="1">
    <citation type="submission" date="2017-05" db="EMBL/GenBank/DDBJ databases">
        <authorList>
            <person name="Song R."/>
            <person name="Chenine A.L."/>
            <person name="Ruprecht R.M."/>
        </authorList>
    </citation>
    <scope>NUCLEOTIDE SEQUENCE [LARGE SCALE GENOMIC DNA]</scope>
    <source>
        <strain evidence="7 8">KA00229</strain>
    </source>
</reference>
<dbReference type="InterPro" id="IPR029056">
    <property type="entry name" value="Ribokinase-like"/>
</dbReference>
<proteinExistence type="predicted"/>
<evidence type="ECO:0000256" key="2">
    <source>
        <dbReference type="ARBA" id="ARBA00022679"/>
    </source>
</evidence>
<keyword evidence="2" id="KW-0808">Transferase</keyword>
<dbReference type="GO" id="GO:0009443">
    <property type="term" value="P:pyridoxal 5'-phosphate salvage"/>
    <property type="evidence" value="ECO:0007669"/>
    <property type="project" value="InterPro"/>
</dbReference>
<dbReference type="GO" id="GO:0008478">
    <property type="term" value="F:pyridoxal kinase activity"/>
    <property type="evidence" value="ECO:0007669"/>
    <property type="project" value="UniProtKB-EC"/>
</dbReference>
<keyword evidence="5" id="KW-0067">ATP-binding</keyword>
<dbReference type="Proteomes" id="UP000242958">
    <property type="component" value="Unassembled WGS sequence"/>
</dbReference>
<dbReference type="RefSeq" id="WP_062485274.1">
    <property type="nucleotide sequence ID" value="NZ_KQ960933.1"/>
</dbReference>
<dbReference type="SUPFAM" id="SSF53613">
    <property type="entry name" value="Ribokinase-like"/>
    <property type="match status" value="1"/>
</dbReference>
<keyword evidence="4 7" id="KW-0418">Kinase</keyword>
<evidence type="ECO:0000259" key="6">
    <source>
        <dbReference type="Pfam" id="PF08543"/>
    </source>
</evidence>